<gene>
    <name evidence="3" type="ORF">GCM10011588_72480</name>
</gene>
<feature type="domain" description="CAAX prenyl protease 2/Lysostaphin resistance protein A-like" evidence="2">
    <location>
        <begin position="9"/>
        <end position="64"/>
    </location>
</feature>
<evidence type="ECO:0000259" key="2">
    <source>
        <dbReference type="Pfam" id="PF02517"/>
    </source>
</evidence>
<dbReference type="Proteomes" id="UP000638263">
    <property type="component" value="Unassembled WGS sequence"/>
</dbReference>
<keyword evidence="1" id="KW-0812">Transmembrane</keyword>
<comment type="caution">
    <text evidence="3">The sequence shown here is derived from an EMBL/GenBank/DDBJ whole genome shotgun (WGS) entry which is preliminary data.</text>
</comment>
<reference evidence="3" key="2">
    <citation type="submission" date="2020-09" db="EMBL/GenBank/DDBJ databases">
        <authorList>
            <person name="Sun Q."/>
            <person name="Zhou Y."/>
        </authorList>
    </citation>
    <scope>NUCLEOTIDE SEQUENCE</scope>
    <source>
        <strain evidence="3">CGMCC 4.3508</strain>
    </source>
</reference>
<dbReference type="InterPro" id="IPR003675">
    <property type="entry name" value="Rce1/LyrA-like_dom"/>
</dbReference>
<proteinExistence type="predicted"/>
<keyword evidence="1" id="KW-0472">Membrane</keyword>
<dbReference type="Pfam" id="PF02517">
    <property type="entry name" value="Rce1-like"/>
    <property type="match status" value="1"/>
</dbReference>
<organism evidence="3 4">
    <name type="scientific">Nocardia jinanensis</name>
    <dbReference type="NCBI Taxonomy" id="382504"/>
    <lineage>
        <taxon>Bacteria</taxon>
        <taxon>Bacillati</taxon>
        <taxon>Actinomycetota</taxon>
        <taxon>Actinomycetes</taxon>
        <taxon>Mycobacteriales</taxon>
        <taxon>Nocardiaceae</taxon>
        <taxon>Nocardia</taxon>
    </lineage>
</organism>
<accession>A0A917VZ37</accession>
<evidence type="ECO:0000256" key="1">
    <source>
        <dbReference type="SAM" id="Phobius"/>
    </source>
</evidence>
<dbReference type="GO" id="GO:0004175">
    <property type="term" value="F:endopeptidase activity"/>
    <property type="evidence" value="ECO:0007669"/>
    <property type="project" value="UniProtKB-ARBA"/>
</dbReference>
<keyword evidence="1" id="KW-1133">Transmembrane helix</keyword>
<sequence length="91" mass="9291">MRSVRPALAVGIVASGSTFAVIHGSTDPWLFGYYLSLGICTGLMAVISGGVEAPVAFHVANNVITTTVNTLMADGEPSPSIAPPTSAMRPC</sequence>
<evidence type="ECO:0000313" key="4">
    <source>
        <dbReference type="Proteomes" id="UP000638263"/>
    </source>
</evidence>
<keyword evidence="4" id="KW-1185">Reference proteome</keyword>
<protein>
    <recommendedName>
        <fullName evidence="2">CAAX prenyl protease 2/Lysostaphin resistance protein A-like domain-containing protein</fullName>
    </recommendedName>
</protein>
<dbReference type="AlphaFoldDB" id="A0A917VZ37"/>
<evidence type="ECO:0000313" key="3">
    <source>
        <dbReference type="EMBL" id="GGL47068.1"/>
    </source>
</evidence>
<name>A0A917VZ37_9NOCA</name>
<feature type="transmembrane region" description="Helical" evidence="1">
    <location>
        <begin position="30"/>
        <end position="51"/>
    </location>
</feature>
<reference evidence="3" key="1">
    <citation type="journal article" date="2014" name="Int. J. Syst. Evol. Microbiol.">
        <title>Complete genome sequence of Corynebacterium casei LMG S-19264T (=DSM 44701T), isolated from a smear-ripened cheese.</title>
        <authorList>
            <consortium name="US DOE Joint Genome Institute (JGI-PGF)"/>
            <person name="Walter F."/>
            <person name="Albersmeier A."/>
            <person name="Kalinowski J."/>
            <person name="Ruckert C."/>
        </authorList>
    </citation>
    <scope>NUCLEOTIDE SEQUENCE</scope>
    <source>
        <strain evidence="3">CGMCC 4.3508</strain>
    </source>
</reference>
<dbReference type="GO" id="GO:0080120">
    <property type="term" value="P:CAAX-box protein maturation"/>
    <property type="evidence" value="ECO:0007669"/>
    <property type="project" value="UniProtKB-ARBA"/>
</dbReference>
<dbReference type="EMBL" id="BMMH01000047">
    <property type="protein sequence ID" value="GGL47068.1"/>
    <property type="molecule type" value="Genomic_DNA"/>
</dbReference>